<keyword evidence="3" id="KW-0808">Transferase</keyword>
<proteinExistence type="predicted"/>
<dbReference type="PANTHER" id="PTHR43591">
    <property type="entry name" value="METHYLTRANSFERASE"/>
    <property type="match status" value="1"/>
</dbReference>
<gene>
    <name evidence="3" type="ORF">GGR46_003995</name>
</gene>
<evidence type="ECO:0000313" key="3">
    <source>
        <dbReference type="EMBL" id="MBB4100423.1"/>
    </source>
</evidence>
<sequence>MTQLETTVDPVSLVADSPGEGEVASDPGALHVIVDPAVERLPGEVGGYHLLAHGHFETGLAIPPGEGLVELFDELIAEPVAIETLYRSYAERHLVDAIIGALVETGFAYLVSAPPGAAEIRTLRHDVETRLAVQQRAPITIDLDAPDTAEALASLVYNPTGLDLRLRCARLQDHGSTLIALAARRQAGEIRLYDLSLRTPDPHTSGETRAALGVLGASVIVEDVAWPHPPVPIPGIEELIRAGVAVHAVVAPGRAILDEGARAAALRWATQTSLTGLRLRIEPEAGSGETMFTEILDAVDALEERFGDVLVETLPGDDAILGVERPDPTRFALPGPMLAFRRHYLRRRLPMLKALEGDNLWSQIPEAEDKLVRLEDDLLPANPALLGLEPGSRLVDVCGGLGRVARRLAPRVGTDGQIVSIEMVRLLSARARDFATQRGFANLNFRVGLAQRLPLADNSMDAAVNEWTGGIWELGLGPPMLAEMARVVRPGGRVAVTHRLIRLPLQRLGGPWVQYEQIYDWIRDAFARSGLEILNERIWGQMTPTLVGERATQWRKQYVRSVIDPFDFEYESEVHSGPNADIFMTVIARKPG</sequence>
<keyword evidence="3" id="KW-0830">Ubiquinone</keyword>
<dbReference type="SUPFAM" id="SSF53335">
    <property type="entry name" value="S-adenosyl-L-methionine-dependent methyltransferases"/>
    <property type="match status" value="1"/>
</dbReference>
<accession>A0A7W6JVN9</accession>
<dbReference type="RefSeq" id="WP_183999718.1">
    <property type="nucleotide sequence ID" value="NZ_JACIEH010000003.1"/>
</dbReference>
<reference evidence="3 4" key="1">
    <citation type="submission" date="2020-08" db="EMBL/GenBank/DDBJ databases">
        <title>Genomic Encyclopedia of Type Strains, Phase IV (KMG-IV): sequencing the most valuable type-strain genomes for metagenomic binning, comparative biology and taxonomic classification.</title>
        <authorList>
            <person name="Goeker M."/>
        </authorList>
    </citation>
    <scope>NUCLEOTIDE SEQUENCE [LARGE SCALE GENOMIC DNA]</scope>
    <source>
        <strain evidence="3 4">DSM 101806</strain>
    </source>
</reference>
<dbReference type="GO" id="GO:0008168">
    <property type="term" value="F:methyltransferase activity"/>
    <property type="evidence" value="ECO:0007669"/>
    <property type="project" value="UniProtKB-KW"/>
</dbReference>
<feature type="region of interest" description="Disordered" evidence="1">
    <location>
        <begin position="1"/>
        <end position="25"/>
    </location>
</feature>
<dbReference type="Pfam" id="PF13649">
    <property type="entry name" value="Methyltransf_25"/>
    <property type="match status" value="1"/>
</dbReference>
<keyword evidence="4" id="KW-1185">Reference proteome</keyword>
<dbReference type="EMBL" id="JACIEH010000003">
    <property type="protein sequence ID" value="MBB4100423.1"/>
    <property type="molecule type" value="Genomic_DNA"/>
</dbReference>
<keyword evidence="3" id="KW-0489">Methyltransferase</keyword>
<comment type="caution">
    <text evidence="3">The sequence shown here is derived from an EMBL/GenBank/DDBJ whole genome shotgun (WGS) entry which is preliminary data.</text>
</comment>
<dbReference type="Gene3D" id="3.40.50.150">
    <property type="entry name" value="Vaccinia Virus protein VP39"/>
    <property type="match status" value="1"/>
</dbReference>
<name>A0A7W6JVN9_9SPHN</name>
<evidence type="ECO:0000259" key="2">
    <source>
        <dbReference type="Pfam" id="PF13649"/>
    </source>
</evidence>
<feature type="domain" description="Methyltransferase" evidence="2">
    <location>
        <begin position="395"/>
        <end position="492"/>
    </location>
</feature>
<dbReference type="CDD" id="cd02440">
    <property type="entry name" value="AdoMet_MTases"/>
    <property type="match status" value="1"/>
</dbReference>
<organism evidence="3 4">
    <name type="scientific">Sphingomonas kyeonggiensis</name>
    <dbReference type="NCBI Taxonomy" id="1268553"/>
    <lineage>
        <taxon>Bacteria</taxon>
        <taxon>Pseudomonadati</taxon>
        <taxon>Pseudomonadota</taxon>
        <taxon>Alphaproteobacteria</taxon>
        <taxon>Sphingomonadales</taxon>
        <taxon>Sphingomonadaceae</taxon>
        <taxon>Sphingomonas</taxon>
    </lineage>
</organism>
<dbReference type="AlphaFoldDB" id="A0A7W6JVN9"/>
<dbReference type="PANTHER" id="PTHR43591:SF81">
    <property type="entry name" value="MAGNESIUM PROTOPORPHYRIN IX METHYLTRANSFERASE, CHLOROPLASTIC-RELATED"/>
    <property type="match status" value="1"/>
</dbReference>
<dbReference type="InterPro" id="IPR041698">
    <property type="entry name" value="Methyltransf_25"/>
</dbReference>
<dbReference type="Proteomes" id="UP000557392">
    <property type="component" value="Unassembled WGS sequence"/>
</dbReference>
<evidence type="ECO:0000313" key="4">
    <source>
        <dbReference type="Proteomes" id="UP000557392"/>
    </source>
</evidence>
<evidence type="ECO:0000256" key="1">
    <source>
        <dbReference type="SAM" id="MobiDB-lite"/>
    </source>
</evidence>
<protein>
    <submittedName>
        <fullName evidence="3">Ubiquinone/menaquinone biosynthesis C-methylase UbiE</fullName>
    </submittedName>
</protein>
<dbReference type="InterPro" id="IPR029063">
    <property type="entry name" value="SAM-dependent_MTases_sf"/>
</dbReference>
<dbReference type="GO" id="GO:0032259">
    <property type="term" value="P:methylation"/>
    <property type="evidence" value="ECO:0007669"/>
    <property type="project" value="UniProtKB-KW"/>
</dbReference>